<dbReference type="CDD" id="cd01068">
    <property type="entry name" value="globin_sensor"/>
    <property type="match status" value="1"/>
</dbReference>
<organism evidence="4 5">
    <name type="scientific">Cytobacillus gottheilii</name>
    <dbReference type="NCBI Taxonomy" id="859144"/>
    <lineage>
        <taxon>Bacteria</taxon>
        <taxon>Bacillati</taxon>
        <taxon>Bacillota</taxon>
        <taxon>Bacilli</taxon>
        <taxon>Bacillales</taxon>
        <taxon>Bacillaceae</taxon>
        <taxon>Cytobacillus</taxon>
    </lineage>
</organism>
<protein>
    <submittedName>
        <fullName evidence="4">Globin-coupled sensor protein</fullName>
    </submittedName>
</protein>
<gene>
    <name evidence="4" type="ORF">J1899_11375</name>
</gene>
<dbReference type="PROSITE" id="PS50111">
    <property type="entry name" value="CHEMOTAXIS_TRANSDUC_2"/>
    <property type="match status" value="1"/>
</dbReference>
<evidence type="ECO:0000259" key="3">
    <source>
        <dbReference type="PROSITE" id="PS50111"/>
    </source>
</evidence>
<evidence type="ECO:0000313" key="4">
    <source>
        <dbReference type="EMBL" id="QVY59673.1"/>
    </source>
</evidence>
<keyword evidence="1 2" id="KW-0807">Transducer</keyword>
<dbReference type="Gene3D" id="1.10.287.950">
    <property type="entry name" value="Methyl-accepting chemotaxis protein"/>
    <property type="match status" value="1"/>
</dbReference>
<sequence>MVFKRKKQIINQVNHNVNVTISVNKGCNKQIEMIGLTDEDLQQLVSLQPLVKEQITKIVDEFYEKVEKEPLLVQIIQQHSSIQRLKVTLQRHIFEMFNGIVDDNYINMRRRIANMHVKIQLPTKWYLGAFQNLLISILDIIEENVAVREDIFLKMKAVTKIFNLEQQIVLEAYDDEIRRIQAEADKEKQILVDNVTNSSHNLAAISQETQVSFHLLHQQSDHIVQVAQRGSELSTIAENSAELGSSQLKQQNENMVNIENAVSKISKDIDILLGISKQMQGIVGMVTGIADQTNLLSLNAAIEAARAGQHGLGFSVVAGEVRKLSDETKKSVLEVSSLINTINSQMNLLNDSLAEIRHSVKEGHQGMEQTKDHFTEILTTMNETMKQNNMIENEVSQFTKVLANIGNAFDEVAASADKLSTIASEIH</sequence>
<dbReference type="SUPFAM" id="SSF58104">
    <property type="entry name" value="Methyl-accepting chemotaxis protein (MCP) signaling domain"/>
    <property type="match status" value="1"/>
</dbReference>
<feature type="domain" description="Methyl-accepting transducer" evidence="3">
    <location>
        <begin position="192"/>
        <end position="420"/>
    </location>
</feature>
<dbReference type="Pfam" id="PF11563">
    <property type="entry name" value="Protoglobin"/>
    <property type="match status" value="1"/>
</dbReference>
<dbReference type="Proteomes" id="UP000679247">
    <property type="component" value="Chromosome"/>
</dbReference>
<keyword evidence="5" id="KW-1185">Reference proteome</keyword>
<evidence type="ECO:0000256" key="2">
    <source>
        <dbReference type="PROSITE-ProRule" id="PRU00284"/>
    </source>
</evidence>
<name>A0ABX8F5E6_9BACI</name>
<dbReference type="InterPro" id="IPR009050">
    <property type="entry name" value="Globin-like_sf"/>
</dbReference>
<dbReference type="PANTHER" id="PTHR32089">
    <property type="entry name" value="METHYL-ACCEPTING CHEMOTAXIS PROTEIN MCPB"/>
    <property type="match status" value="1"/>
</dbReference>
<dbReference type="InterPro" id="IPR039379">
    <property type="entry name" value="Protoglobin_sensor_dom"/>
</dbReference>
<dbReference type="InterPro" id="IPR004089">
    <property type="entry name" value="MCPsignal_dom"/>
</dbReference>
<evidence type="ECO:0000313" key="5">
    <source>
        <dbReference type="Proteomes" id="UP000679247"/>
    </source>
</evidence>
<dbReference type="RefSeq" id="WP_214473751.1">
    <property type="nucleotide sequence ID" value="NZ_CP071709.1"/>
</dbReference>
<evidence type="ECO:0000256" key="1">
    <source>
        <dbReference type="ARBA" id="ARBA00023224"/>
    </source>
</evidence>
<dbReference type="SUPFAM" id="SSF46458">
    <property type="entry name" value="Globin-like"/>
    <property type="match status" value="1"/>
</dbReference>
<proteinExistence type="predicted"/>
<dbReference type="Gene3D" id="1.10.490.10">
    <property type="entry name" value="Globins"/>
    <property type="match status" value="1"/>
</dbReference>
<dbReference type="PANTHER" id="PTHR32089:SF118">
    <property type="entry name" value="HEME-BASED AEROTACTIC TRANSDUCER HEMAT"/>
    <property type="match status" value="1"/>
</dbReference>
<reference evidence="4 5" key="1">
    <citation type="submission" date="2021-03" db="EMBL/GenBank/DDBJ databases">
        <title>The first data on the complete genome of the tetrodotoxin-producing bacterium.</title>
        <authorList>
            <person name="Melnikova D.I."/>
            <person name="Nijland R."/>
            <person name="Magarlamov T.Y."/>
        </authorList>
    </citation>
    <scope>NUCLEOTIDE SEQUENCE [LARGE SCALE GENOMIC DNA]</scope>
    <source>
        <strain evidence="4 5">1839</strain>
    </source>
</reference>
<dbReference type="InterPro" id="IPR012292">
    <property type="entry name" value="Globin/Proto"/>
</dbReference>
<accession>A0ABX8F5E6</accession>
<dbReference type="EMBL" id="CP071709">
    <property type="protein sequence ID" value="QVY59673.1"/>
    <property type="molecule type" value="Genomic_DNA"/>
</dbReference>
<dbReference type="InterPro" id="IPR044398">
    <property type="entry name" value="Globin-sensor_dom"/>
</dbReference>
<dbReference type="SMART" id="SM00283">
    <property type="entry name" value="MA"/>
    <property type="match status" value="1"/>
</dbReference>
<dbReference type="Pfam" id="PF00015">
    <property type="entry name" value="MCPsignal"/>
    <property type="match status" value="1"/>
</dbReference>